<dbReference type="EMBL" id="CAXIPU020000424">
    <property type="protein sequence ID" value="CAL1671762.1"/>
    <property type="molecule type" value="Genomic_DNA"/>
</dbReference>
<evidence type="ECO:0000313" key="1">
    <source>
        <dbReference type="EMBL" id="CAL1671762.1"/>
    </source>
</evidence>
<gene>
    <name evidence="1" type="ORF">LPLAT_LOCUS5187</name>
</gene>
<evidence type="ECO:0008006" key="3">
    <source>
        <dbReference type="Google" id="ProtNLM"/>
    </source>
</evidence>
<evidence type="ECO:0000313" key="2">
    <source>
        <dbReference type="Proteomes" id="UP001497644"/>
    </source>
</evidence>
<comment type="caution">
    <text evidence="1">The sequence shown here is derived from an EMBL/GenBank/DDBJ whole genome shotgun (WGS) entry which is preliminary data.</text>
</comment>
<dbReference type="Proteomes" id="UP001497644">
    <property type="component" value="Unassembled WGS sequence"/>
</dbReference>
<sequence length="487" mass="55985">MNRKRPRKDISDISKRQLSRLIKQESEFISEAVLNMTAVPSHKNINDKRTNNVENILEINSDMTDIQSDAQVIEIDNVSNEGNKNNDILVNYEHFNTDEYVNEHNLNSPQCITRIPCEESVAHVTSENAHLANSNFKNDLVVWATEYQIKHNALKALLLKLRQHSCFSTLSIDPRSLLKTPRTQTIRVVVPGIYYHFGLLNVISDALTLQKDNIDCVKISINIDGLPLSKSSQQQFWPILGSVLPYNNVFIIGIYYGNEKPADANDFLRDFVNEAIEICENGIYIDNRNIQCRIEALICDTPAKAFALCIKGHSGYSSCTKCITEGEYIKNRICFPQTDAPLRTDEDFMQKVDDNYHNPDVTCNLLKIPHFKPVTNVPLDYMHLVCLGIMRKLINLWLYGDLHYRVQNRAVKEISTRLLTQLKPSIPSEFARKPRGMDCIKLWKATEFRLILLYTGPLAFKSILKNNIYTHFVISCDYQNYVFQRFT</sequence>
<dbReference type="PANTHER" id="PTHR33053">
    <property type="entry name" value="PROTEIN, PUTATIVE-RELATED"/>
    <property type="match status" value="1"/>
</dbReference>
<reference evidence="1" key="1">
    <citation type="submission" date="2024-04" db="EMBL/GenBank/DDBJ databases">
        <authorList>
            <consortium name="Molecular Ecology Group"/>
        </authorList>
    </citation>
    <scope>NUCLEOTIDE SEQUENCE</scope>
</reference>
<name>A0AAV2MVY8_9HYME</name>
<dbReference type="AlphaFoldDB" id="A0AAV2MVY8"/>
<keyword evidence="2" id="KW-1185">Reference proteome</keyword>
<proteinExistence type="predicted"/>
<dbReference type="InterPro" id="IPR009030">
    <property type="entry name" value="Growth_fac_rcpt_cys_sf"/>
</dbReference>
<organism evidence="1 2">
    <name type="scientific">Lasius platythorax</name>
    <dbReference type="NCBI Taxonomy" id="488582"/>
    <lineage>
        <taxon>Eukaryota</taxon>
        <taxon>Metazoa</taxon>
        <taxon>Ecdysozoa</taxon>
        <taxon>Arthropoda</taxon>
        <taxon>Hexapoda</taxon>
        <taxon>Insecta</taxon>
        <taxon>Pterygota</taxon>
        <taxon>Neoptera</taxon>
        <taxon>Endopterygota</taxon>
        <taxon>Hymenoptera</taxon>
        <taxon>Apocrita</taxon>
        <taxon>Aculeata</taxon>
        <taxon>Formicoidea</taxon>
        <taxon>Formicidae</taxon>
        <taxon>Formicinae</taxon>
        <taxon>Lasius</taxon>
        <taxon>Lasius</taxon>
    </lineage>
</organism>
<protein>
    <recommendedName>
        <fullName evidence="3">Transposase domain-containing protein</fullName>
    </recommendedName>
</protein>
<dbReference type="PANTHER" id="PTHR33053:SF24">
    <property type="entry name" value="TRANSPOSASE DOMAIN-CONTAINING PROTEIN"/>
    <property type="match status" value="1"/>
</dbReference>
<accession>A0AAV2MVY8</accession>
<dbReference type="SUPFAM" id="SSF57184">
    <property type="entry name" value="Growth factor receptor domain"/>
    <property type="match status" value="1"/>
</dbReference>